<dbReference type="EMBL" id="FWXV01000007">
    <property type="protein sequence ID" value="SMD21904.1"/>
    <property type="molecule type" value="Genomic_DNA"/>
</dbReference>
<evidence type="ECO:0000256" key="2">
    <source>
        <dbReference type="ARBA" id="ARBA00023125"/>
    </source>
</evidence>
<organism evidence="6 7">
    <name type="scientific">Kibdelosporangium aridum</name>
    <dbReference type="NCBI Taxonomy" id="2030"/>
    <lineage>
        <taxon>Bacteria</taxon>
        <taxon>Bacillati</taxon>
        <taxon>Actinomycetota</taxon>
        <taxon>Actinomycetes</taxon>
        <taxon>Pseudonocardiales</taxon>
        <taxon>Pseudonocardiaceae</taxon>
        <taxon>Kibdelosporangium</taxon>
    </lineage>
</organism>
<evidence type="ECO:0000313" key="7">
    <source>
        <dbReference type="Proteomes" id="UP000192674"/>
    </source>
</evidence>
<sequence length="206" mass="22894">MQPENERSDQGRRSFIEAARRAQIVDAAIETIVELGYAKASFAQIARRAGVSAGLISYHFANREELINQVMITVHESMDADLTTKTEGSGSYAVSLRRLIEGYVHYCAAHPKELIAISRIAANATEAREWADGQRDATLDELEDMFREGQQAGEYRDFAPRVMALTLMAALEAVPRELFERPDTEVAAYATELADVFDHATRKTAP</sequence>
<reference evidence="6 7" key="1">
    <citation type="submission" date="2017-04" db="EMBL/GenBank/DDBJ databases">
        <authorList>
            <person name="Afonso C.L."/>
            <person name="Miller P.J."/>
            <person name="Scott M.A."/>
            <person name="Spackman E."/>
            <person name="Goraichik I."/>
            <person name="Dimitrov K.M."/>
            <person name="Suarez D.L."/>
            <person name="Swayne D.E."/>
        </authorList>
    </citation>
    <scope>NUCLEOTIDE SEQUENCE [LARGE SCALE GENOMIC DNA]</scope>
    <source>
        <strain evidence="6 7">DSM 43828</strain>
    </source>
</reference>
<dbReference type="InterPro" id="IPR036271">
    <property type="entry name" value="Tet_transcr_reg_TetR-rel_C_sf"/>
</dbReference>
<dbReference type="Proteomes" id="UP000192674">
    <property type="component" value="Unassembled WGS sequence"/>
</dbReference>
<dbReference type="RefSeq" id="WP_160096903.1">
    <property type="nucleotide sequence ID" value="NZ_FWXV01000007.1"/>
</dbReference>
<accession>A0A1Y5XYM4</accession>
<gene>
    <name evidence="6" type="ORF">SAMN05661093_07188</name>
</gene>
<dbReference type="PANTHER" id="PTHR30055">
    <property type="entry name" value="HTH-TYPE TRANSCRIPTIONAL REGULATOR RUTR"/>
    <property type="match status" value="1"/>
</dbReference>
<dbReference type="InterPro" id="IPR050109">
    <property type="entry name" value="HTH-type_TetR-like_transc_reg"/>
</dbReference>
<proteinExistence type="predicted"/>
<dbReference type="InterPro" id="IPR009057">
    <property type="entry name" value="Homeodomain-like_sf"/>
</dbReference>
<feature type="DNA-binding region" description="H-T-H motif" evidence="4">
    <location>
        <begin position="41"/>
        <end position="60"/>
    </location>
</feature>
<keyword evidence="7" id="KW-1185">Reference proteome</keyword>
<dbReference type="Gene3D" id="1.10.357.10">
    <property type="entry name" value="Tetracycline Repressor, domain 2"/>
    <property type="match status" value="1"/>
</dbReference>
<keyword evidence="2 4" id="KW-0238">DNA-binding</keyword>
<keyword evidence="3" id="KW-0804">Transcription</keyword>
<dbReference type="SUPFAM" id="SSF48498">
    <property type="entry name" value="Tetracyclin repressor-like, C-terminal domain"/>
    <property type="match status" value="1"/>
</dbReference>
<name>A0A1Y5XYM4_KIBAR</name>
<dbReference type="PANTHER" id="PTHR30055:SF234">
    <property type="entry name" value="HTH-TYPE TRANSCRIPTIONAL REGULATOR BETI"/>
    <property type="match status" value="1"/>
</dbReference>
<dbReference type="SUPFAM" id="SSF46689">
    <property type="entry name" value="Homeodomain-like"/>
    <property type="match status" value="1"/>
</dbReference>
<dbReference type="OrthoDB" id="9806334at2"/>
<dbReference type="PRINTS" id="PR00455">
    <property type="entry name" value="HTHTETR"/>
</dbReference>
<dbReference type="InterPro" id="IPR041490">
    <property type="entry name" value="KstR2_TetR_C"/>
</dbReference>
<dbReference type="PROSITE" id="PS50977">
    <property type="entry name" value="HTH_TETR_2"/>
    <property type="match status" value="1"/>
</dbReference>
<keyword evidence="1" id="KW-0805">Transcription regulation</keyword>
<evidence type="ECO:0000259" key="5">
    <source>
        <dbReference type="PROSITE" id="PS50977"/>
    </source>
</evidence>
<evidence type="ECO:0000313" key="6">
    <source>
        <dbReference type="EMBL" id="SMD21904.1"/>
    </source>
</evidence>
<dbReference type="Pfam" id="PF00440">
    <property type="entry name" value="TetR_N"/>
    <property type="match status" value="1"/>
</dbReference>
<protein>
    <submittedName>
        <fullName evidence="6">Transcriptional regulator, TetR family</fullName>
    </submittedName>
</protein>
<evidence type="ECO:0000256" key="1">
    <source>
        <dbReference type="ARBA" id="ARBA00023015"/>
    </source>
</evidence>
<dbReference type="AlphaFoldDB" id="A0A1Y5XYM4"/>
<dbReference type="Gene3D" id="1.10.10.60">
    <property type="entry name" value="Homeodomain-like"/>
    <property type="match status" value="1"/>
</dbReference>
<dbReference type="GO" id="GO:0003700">
    <property type="term" value="F:DNA-binding transcription factor activity"/>
    <property type="evidence" value="ECO:0007669"/>
    <property type="project" value="TreeGrafter"/>
</dbReference>
<feature type="domain" description="HTH tetR-type" evidence="5">
    <location>
        <begin position="18"/>
        <end position="78"/>
    </location>
</feature>
<dbReference type="InterPro" id="IPR001647">
    <property type="entry name" value="HTH_TetR"/>
</dbReference>
<evidence type="ECO:0000256" key="4">
    <source>
        <dbReference type="PROSITE-ProRule" id="PRU00335"/>
    </source>
</evidence>
<dbReference type="Pfam" id="PF17932">
    <property type="entry name" value="TetR_C_24"/>
    <property type="match status" value="1"/>
</dbReference>
<evidence type="ECO:0000256" key="3">
    <source>
        <dbReference type="ARBA" id="ARBA00023163"/>
    </source>
</evidence>
<dbReference type="GO" id="GO:0000976">
    <property type="term" value="F:transcription cis-regulatory region binding"/>
    <property type="evidence" value="ECO:0007669"/>
    <property type="project" value="TreeGrafter"/>
</dbReference>